<evidence type="ECO:0000256" key="1">
    <source>
        <dbReference type="SAM" id="MobiDB-lite"/>
    </source>
</evidence>
<feature type="compositionally biased region" description="Polar residues" evidence="1">
    <location>
        <begin position="297"/>
        <end position="307"/>
    </location>
</feature>
<name>A0A0R3UJJ8_MESCO</name>
<accession>A0A0R3UJJ8</accession>
<feature type="region of interest" description="Disordered" evidence="1">
    <location>
        <begin position="282"/>
        <end position="308"/>
    </location>
</feature>
<reference evidence="2 3" key="1">
    <citation type="submission" date="2018-10" db="EMBL/GenBank/DDBJ databases">
        <authorList>
            <consortium name="Pathogen Informatics"/>
        </authorList>
    </citation>
    <scope>NUCLEOTIDE SEQUENCE [LARGE SCALE GENOMIC DNA]</scope>
</reference>
<dbReference type="AlphaFoldDB" id="A0A0R3UJJ8"/>
<sequence length="514" mass="58100">MTVLYLYATIRSPWNEFFPNTPINIRLCKAYRDRVPVSFLEECTSEADDDVDSDCSRREPIRMEDIAKLREIGSEVKSRVYQQAERRLKLSLVILDVEDTLAKDESSDSDSLQCCVLPSSNRSTITPHIQSEGGEIDYFRSSSYHEGSSRRNRDSRLLRNTDVTLRHPDERSFLGDLKSTSVDIFPLPTLSSKTESSITSTLTPDEKESRRASVARFIAASHHLDDKHLSRTWETSKILSQSSQLRRAESRLRDSTFRSIQKAKNTVLRLLHAQIAARGWGNLGGDDSDDSSHKLRQLSSLSHTRSTQSRDRDDLAQWRLSGAEMLAFVESKPQAYWKRIIYGDNSRLQVTSGDDAMDEEHRSTSSSRWSILTTPLGGSYSGTRSSRFNDDVRVSLAVLQERLQPTAFADMLLQLQEESPSSQTLGLFRKVFMQCNSSFKLPGSIKSNESVNPHWKHKPTAAFTRLVDPLQPLAHCANDRLARIGLPAITGSVRGYLEKIALTQNIYFTTMKKG</sequence>
<evidence type="ECO:0000313" key="3">
    <source>
        <dbReference type="Proteomes" id="UP000267029"/>
    </source>
</evidence>
<gene>
    <name evidence="2" type="ORF">MCOS_LOCUS7691</name>
</gene>
<protein>
    <submittedName>
        <fullName evidence="2">Uncharacterized protein</fullName>
    </submittedName>
</protein>
<dbReference type="Proteomes" id="UP000267029">
    <property type="component" value="Unassembled WGS sequence"/>
</dbReference>
<organism evidence="2 3">
    <name type="scientific">Mesocestoides corti</name>
    <name type="common">Flatworm</name>
    <dbReference type="NCBI Taxonomy" id="53468"/>
    <lineage>
        <taxon>Eukaryota</taxon>
        <taxon>Metazoa</taxon>
        <taxon>Spiralia</taxon>
        <taxon>Lophotrochozoa</taxon>
        <taxon>Platyhelminthes</taxon>
        <taxon>Cestoda</taxon>
        <taxon>Eucestoda</taxon>
        <taxon>Cyclophyllidea</taxon>
        <taxon>Mesocestoididae</taxon>
        <taxon>Mesocestoides</taxon>
    </lineage>
</organism>
<dbReference type="EMBL" id="UXSR01005396">
    <property type="protein sequence ID" value="VDD81688.1"/>
    <property type="molecule type" value="Genomic_DNA"/>
</dbReference>
<evidence type="ECO:0000313" key="2">
    <source>
        <dbReference type="EMBL" id="VDD81688.1"/>
    </source>
</evidence>
<keyword evidence="3" id="KW-1185">Reference proteome</keyword>
<proteinExistence type="predicted"/>